<comment type="subcellular location">
    <subcellularLocation>
        <location evidence="1">Nucleus</location>
    </subcellularLocation>
    <subcellularLocation>
        <location evidence="1">Chromosome</location>
    </subcellularLocation>
</comment>
<evidence type="ECO:0000313" key="4">
    <source>
        <dbReference type="EMBL" id="CAL1394106.1"/>
    </source>
</evidence>
<dbReference type="Gene3D" id="2.30.29.150">
    <property type="match status" value="1"/>
</dbReference>
<keyword evidence="5" id="KW-1185">Reference proteome</keyword>
<evidence type="ECO:0000259" key="2">
    <source>
        <dbReference type="Pfam" id="PF00557"/>
    </source>
</evidence>
<keyword evidence="1" id="KW-0227">DNA damage</keyword>
<organism evidence="4 5">
    <name type="scientific">Linum trigynum</name>
    <dbReference type="NCBI Taxonomy" id="586398"/>
    <lineage>
        <taxon>Eukaryota</taxon>
        <taxon>Viridiplantae</taxon>
        <taxon>Streptophyta</taxon>
        <taxon>Embryophyta</taxon>
        <taxon>Tracheophyta</taxon>
        <taxon>Spermatophyta</taxon>
        <taxon>Magnoliopsida</taxon>
        <taxon>eudicotyledons</taxon>
        <taxon>Gunneridae</taxon>
        <taxon>Pentapetalae</taxon>
        <taxon>rosids</taxon>
        <taxon>fabids</taxon>
        <taxon>Malpighiales</taxon>
        <taxon>Linaceae</taxon>
        <taxon>Linum</taxon>
    </lineage>
</organism>
<dbReference type="InterPro" id="IPR029149">
    <property type="entry name" value="Creatin/AminoP/Spt16_N"/>
</dbReference>
<evidence type="ECO:0000259" key="3">
    <source>
        <dbReference type="Pfam" id="PF14826"/>
    </source>
</evidence>
<comment type="similarity">
    <text evidence="1">Belongs to the peptidase M24 family. SPT16 subfamily.</text>
</comment>
<proteinExistence type="inferred from homology"/>
<accession>A0AAV2F787</accession>
<gene>
    <name evidence="4" type="ORF">LTRI10_LOCUS34629</name>
</gene>
<dbReference type="SUPFAM" id="SSF55920">
    <property type="entry name" value="Creatinase/aminopeptidase"/>
    <property type="match status" value="1"/>
</dbReference>
<feature type="domain" description="Peptidase M24" evidence="2">
    <location>
        <begin position="117"/>
        <end position="337"/>
    </location>
</feature>
<keyword evidence="1" id="KW-0804">Transcription</keyword>
<dbReference type="GO" id="GO:0035101">
    <property type="term" value="C:FACT complex"/>
    <property type="evidence" value="ECO:0007669"/>
    <property type="project" value="UniProtKB-UniRule"/>
</dbReference>
<evidence type="ECO:0000256" key="1">
    <source>
        <dbReference type="RuleBase" id="RU367052"/>
    </source>
</evidence>
<dbReference type="GO" id="GO:0006368">
    <property type="term" value="P:transcription elongation by RNA polymerase II"/>
    <property type="evidence" value="ECO:0007669"/>
    <property type="project" value="TreeGrafter"/>
</dbReference>
<dbReference type="Pfam" id="PF00557">
    <property type="entry name" value="Peptidase_M24"/>
    <property type="match status" value="1"/>
</dbReference>
<sequence>MVFMKKHIHLLCSMRKSRLFESLKKAVKYAVSAQLMIHVRKTENSDNYDDGSGIMNAFHDNRSHPFVVGHIPKEAEEGDKVSEKLCEKLGIDGFQIVDISAGLSDLFAVKEEDELVCMKRAAYLSAKLMKNVVVAKLLKAIDHKENKKDVHKILIEEIEEATLQPALKLNVKLRSQNVDICRHPDLKRYCSNDELTYSDSASVITCSLGSQYKGYCSNVARSFLVSPDSSQIKAYEILLKAQEAAISAVRPGVRVGAAYVAASSIIRSEAPELVGQLTESVGAGIGLEFHESVLDLIGTNDRMVKAGMAFNVSLALRDLKGADNSSFSLLLADTVVVCAEGAEVLTQPSPKAVGYVTYPFKHNHDNGEGRAKKNERGPWIVSQKVEVPALEKNEETAALEKLQLLDRPIRLPGLRIGQPVFGGRGRKLLGALEAHVNGFRYSYPWQEDEDGDYVDEAKVDADDASAEMRSSAEYVNVSLFQGYSLQGDDSDGRVDDILFDNIENAFSCVCGL</sequence>
<dbReference type="InterPro" id="IPR000994">
    <property type="entry name" value="Pept_M24"/>
</dbReference>
<name>A0AAV2F787_9ROSI</name>
<dbReference type="Gene3D" id="3.90.230.10">
    <property type="entry name" value="Creatinase/methionine aminopeptidase superfamily"/>
    <property type="match status" value="1"/>
</dbReference>
<dbReference type="GO" id="GO:0006281">
    <property type="term" value="P:DNA repair"/>
    <property type="evidence" value="ECO:0007669"/>
    <property type="project" value="UniProtKB-UniRule"/>
</dbReference>
<reference evidence="4 5" key="1">
    <citation type="submission" date="2024-04" db="EMBL/GenBank/DDBJ databases">
        <authorList>
            <person name="Fracassetti M."/>
        </authorList>
    </citation>
    <scope>NUCLEOTIDE SEQUENCE [LARGE SCALE GENOMIC DNA]</scope>
</reference>
<dbReference type="GO" id="GO:0006260">
    <property type="term" value="P:DNA replication"/>
    <property type="evidence" value="ECO:0007669"/>
    <property type="project" value="UniProtKB-KW"/>
</dbReference>
<dbReference type="Pfam" id="PF14826">
    <property type="entry name" value="FACT-Spt16_Nlob"/>
    <property type="match status" value="1"/>
</dbReference>
<comment type="function">
    <text evidence="1">Component of the FACT complex, a general chromatin factor that acts to reorganize nucleosomes. The FACT complex is involved in multiple processes that require DNA as a template such as mRNA elongation, DNA replication and DNA repair. During transcription elongation the FACT complex acts as a histone chaperone that both destabilizes and restores nucleosomal structure. It facilitates the passage of RNA polymerase II and transcription by promoting the dissociation of one histone H2A-H2B dimer from the nucleosome, then subsequently promotes the reestablishment of the nucleosome following the passage of RNA polymerase II.</text>
</comment>
<keyword evidence="1" id="KW-0805">Transcription regulation</keyword>
<protein>
    <recommendedName>
        <fullName evidence="1">FACT complex subunit</fullName>
    </recommendedName>
</protein>
<keyword evidence="1" id="KW-0539">Nucleus</keyword>
<dbReference type="AlphaFoldDB" id="A0AAV2F787"/>
<dbReference type="Proteomes" id="UP001497516">
    <property type="component" value="Chromosome 6"/>
</dbReference>
<dbReference type="InterPro" id="IPR029148">
    <property type="entry name" value="FACT-SPT16_Nlobe"/>
</dbReference>
<evidence type="ECO:0000313" key="5">
    <source>
        <dbReference type="Proteomes" id="UP001497516"/>
    </source>
</evidence>
<comment type="subunit">
    <text evidence="1">Component of the FACT complex.</text>
</comment>
<dbReference type="PANTHER" id="PTHR13980:SF15">
    <property type="entry name" value="FACT COMPLEX SUBUNIT SPT16"/>
    <property type="match status" value="1"/>
</dbReference>
<dbReference type="GO" id="GO:0031491">
    <property type="term" value="F:nucleosome binding"/>
    <property type="evidence" value="ECO:0007669"/>
    <property type="project" value="TreeGrafter"/>
</dbReference>
<dbReference type="InterPro" id="IPR040258">
    <property type="entry name" value="Spt16"/>
</dbReference>
<keyword evidence="1" id="KW-0234">DNA repair</keyword>
<dbReference type="InterPro" id="IPR036005">
    <property type="entry name" value="Creatinase/aminopeptidase-like"/>
</dbReference>
<dbReference type="Gene3D" id="3.40.350.10">
    <property type="entry name" value="Creatinase/prolidase N-terminal domain"/>
    <property type="match status" value="1"/>
</dbReference>
<keyword evidence="1" id="KW-0158">Chromosome</keyword>
<keyword evidence="1" id="KW-0235">DNA replication</keyword>
<dbReference type="PANTHER" id="PTHR13980">
    <property type="entry name" value="CDC68 RELATED"/>
    <property type="match status" value="1"/>
</dbReference>
<dbReference type="EMBL" id="OZ034819">
    <property type="protein sequence ID" value="CAL1394106.1"/>
    <property type="molecule type" value="Genomic_DNA"/>
</dbReference>
<feature type="domain" description="FACT complex subunit SPT16 N-terminal lobe" evidence="3">
    <location>
        <begin position="1"/>
        <end position="101"/>
    </location>
</feature>